<dbReference type="RefSeq" id="XP_022439537.1">
    <property type="nucleotide sequence ID" value="XM_022583829.2"/>
</dbReference>
<evidence type="ECO:0000256" key="1">
    <source>
        <dbReference type="SAM" id="MobiDB-lite"/>
    </source>
</evidence>
<gene>
    <name evidence="3" type="primary">LOC111179885</name>
</gene>
<feature type="compositionally biased region" description="Basic and acidic residues" evidence="1">
    <location>
        <begin position="1"/>
        <end position="10"/>
    </location>
</feature>
<dbReference type="AlphaFoldDB" id="A0A2Y9P880"/>
<reference evidence="3" key="1">
    <citation type="submission" date="2025-08" db="UniProtKB">
        <authorList>
            <consortium name="RefSeq"/>
        </authorList>
    </citation>
    <scope>IDENTIFICATION</scope>
    <source>
        <tissue evidence="3">Blood</tissue>
    </source>
</reference>
<keyword evidence="2" id="KW-1185">Reference proteome</keyword>
<dbReference type="GeneID" id="111179885"/>
<accession>A0A2Y9P880</accession>
<evidence type="ECO:0000313" key="2">
    <source>
        <dbReference type="Proteomes" id="UP000248483"/>
    </source>
</evidence>
<sequence>MSSRLGRDDSGTGGARRPREPPEQELQRRREQRRRRHNAQQLQQLKHLKSLRMRLSQKTVYQMFQAVNMPGNFWPTHQPKDFGCHWGKKSESCSVSVEGFQVTPSIHASYRPPFTNEFTSFSSFSPQPC</sequence>
<evidence type="ECO:0000313" key="3">
    <source>
        <dbReference type="RefSeq" id="XP_022439537.1"/>
    </source>
</evidence>
<feature type="compositionally biased region" description="Basic and acidic residues" evidence="1">
    <location>
        <begin position="17"/>
        <end position="29"/>
    </location>
</feature>
<name>A0A2Y9P880_DELLE</name>
<feature type="region of interest" description="Disordered" evidence="1">
    <location>
        <begin position="1"/>
        <end position="43"/>
    </location>
</feature>
<proteinExistence type="predicted"/>
<protein>
    <submittedName>
        <fullName evidence="3">Uncharacterized protein LOC111179885 isoform X3</fullName>
    </submittedName>
</protein>
<organism evidence="2 3">
    <name type="scientific">Delphinapterus leucas</name>
    <name type="common">Beluga whale</name>
    <dbReference type="NCBI Taxonomy" id="9749"/>
    <lineage>
        <taxon>Eukaryota</taxon>
        <taxon>Metazoa</taxon>
        <taxon>Chordata</taxon>
        <taxon>Craniata</taxon>
        <taxon>Vertebrata</taxon>
        <taxon>Euteleostomi</taxon>
        <taxon>Mammalia</taxon>
        <taxon>Eutheria</taxon>
        <taxon>Laurasiatheria</taxon>
        <taxon>Artiodactyla</taxon>
        <taxon>Whippomorpha</taxon>
        <taxon>Cetacea</taxon>
        <taxon>Odontoceti</taxon>
        <taxon>Monodontidae</taxon>
        <taxon>Delphinapterus</taxon>
    </lineage>
</organism>
<dbReference type="Proteomes" id="UP000248483">
    <property type="component" value="Unplaced"/>
</dbReference>